<dbReference type="PANTHER" id="PTHR12132">
    <property type="entry name" value="DNA REPAIR AND RECOMBINATION PROTEIN RAD52, RAD59"/>
    <property type="match status" value="1"/>
</dbReference>
<feature type="compositionally biased region" description="Low complexity" evidence="7">
    <location>
        <begin position="247"/>
        <end position="267"/>
    </location>
</feature>
<dbReference type="GeneID" id="26837167"/>
<comment type="caution">
    <text evidence="8">The sequence shown here is derived from an EMBL/GenBank/DDBJ whole genome shotgun (WGS) entry which is preliminary data.</text>
</comment>
<feature type="compositionally biased region" description="Polar residues" evidence="7">
    <location>
        <begin position="233"/>
        <end position="245"/>
    </location>
</feature>
<dbReference type="SUPFAM" id="SSF54768">
    <property type="entry name" value="dsRNA-binding domain-like"/>
    <property type="match status" value="1"/>
</dbReference>
<dbReference type="OrthoDB" id="206565at2759"/>
<feature type="compositionally biased region" description="Polar residues" evidence="7">
    <location>
        <begin position="495"/>
        <end position="504"/>
    </location>
</feature>
<feature type="compositionally biased region" description="Basic and acidic residues" evidence="7">
    <location>
        <begin position="454"/>
        <end position="466"/>
    </location>
</feature>
<dbReference type="PANTHER" id="PTHR12132:SF1">
    <property type="entry name" value="DNA REPAIR PROTEIN RAD52 HOMOLOG"/>
    <property type="match status" value="1"/>
</dbReference>
<dbReference type="GO" id="GO:0045002">
    <property type="term" value="P:double-strand break repair via single-strand annealing"/>
    <property type="evidence" value="ECO:0007669"/>
    <property type="project" value="TreeGrafter"/>
</dbReference>
<feature type="region of interest" description="Disordered" evidence="7">
    <location>
        <begin position="389"/>
        <end position="412"/>
    </location>
</feature>
<evidence type="ECO:0000256" key="2">
    <source>
        <dbReference type="ARBA" id="ARBA00022763"/>
    </source>
</evidence>
<dbReference type="AlphaFoldDB" id="A0A0V1Q7B2"/>
<evidence type="ECO:0000256" key="5">
    <source>
        <dbReference type="ARBA" id="ARBA00037138"/>
    </source>
</evidence>
<feature type="region of interest" description="Disordered" evidence="7">
    <location>
        <begin position="226"/>
        <end position="331"/>
    </location>
</feature>
<dbReference type="RefSeq" id="XP_015470181.1">
    <property type="nucleotide sequence ID" value="XM_015608988.1"/>
</dbReference>
<feature type="compositionally biased region" description="Polar residues" evidence="7">
    <location>
        <begin position="268"/>
        <end position="293"/>
    </location>
</feature>
<keyword evidence="4" id="KW-0234">DNA repair</keyword>
<sequence>MNNNSSGSNGPPSNNASSMYNYSHFKDTKYKNAQGTPNRNFQPVPYTEEEHQRIQYLLDKVLGPEYVSFRPGGGGQKVSYIEGWRALNLANEIFGFNGWCSELISSQVDYFDTHGNTGRISMGLSVVVRITIKDGTYHEDFGYGYIDNAKNKAMAFEKCKKEAFTDGLKRCLRCFGNVLGNCLYDRTIISKIQKVRLPAPELEADNFHRDPLIAQREMKKRQTIGVSIHENGEGNTDISNNNIPKGNNDNETTNSNENNRNNAQNNQKISSNSTNTLQTPISNKNFNIPNSTSQHRDNNTKARANNISQPGGPQKHSHKASSNYTPAPKNYDIVGDFDDSLVFSDDLPMDDEEMSHNDGLDDYELQMLIHKNRQNGGTDDPALVARSSYAENSENSNKNSESNPTNNNAQEIPDQPALFVSAKRADALQQAPKDASKIPQFDAKYVSPNIRRTLDHSKSVPVRRSEVTQATSDKPRTNIGPSKVMNRASPGPGPTLTNSNTNNLGKRMIGLPPSQKPPYKRRHQE</sequence>
<proteinExistence type="inferred from homology"/>
<dbReference type="GO" id="GO:0000724">
    <property type="term" value="P:double-strand break repair via homologous recombination"/>
    <property type="evidence" value="ECO:0007669"/>
    <property type="project" value="UniProtKB-ARBA"/>
</dbReference>
<protein>
    <recommendedName>
        <fullName evidence="6">DNA repair and recombination protein RAD52</fullName>
    </recommendedName>
</protein>
<reference evidence="8 9" key="1">
    <citation type="submission" date="2015-11" db="EMBL/GenBank/DDBJ databases">
        <title>The genome of Debaryomyces fabryi.</title>
        <authorList>
            <person name="Tafer H."/>
            <person name="Lopandic K."/>
        </authorList>
    </citation>
    <scope>NUCLEOTIDE SEQUENCE [LARGE SCALE GENOMIC DNA]</scope>
    <source>
        <strain evidence="8 9">CBS 789</strain>
    </source>
</reference>
<evidence type="ECO:0000256" key="1">
    <source>
        <dbReference type="ARBA" id="ARBA00006638"/>
    </source>
</evidence>
<dbReference type="GO" id="GO:0005634">
    <property type="term" value="C:nucleus"/>
    <property type="evidence" value="ECO:0007669"/>
    <property type="project" value="TreeGrafter"/>
</dbReference>
<gene>
    <name evidence="8" type="ORF">AC631_00158</name>
</gene>
<dbReference type="InterPro" id="IPR007232">
    <property type="entry name" value="Rad52_Rad59_Rad22"/>
</dbReference>
<evidence type="ECO:0000256" key="3">
    <source>
        <dbReference type="ARBA" id="ARBA00023172"/>
    </source>
</evidence>
<evidence type="ECO:0000256" key="4">
    <source>
        <dbReference type="ARBA" id="ARBA00023204"/>
    </source>
</evidence>
<name>A0A0V1Q7B2_9ASCO</name>
<dbReference type="InterPro" id="IPR041247">
    <property type="entry name" value="Rad52_fam"/>
</dbReference>
<dbReference type="FunFam" id="3.30.390.80:FF:000001">
    <property type="entry name" value="DNA repair protein RAD52 homolog"/>
    <property type="match status" value="1"/>
</dbReference>
<dbReference type="Gene3D" id="3.30.390.80">
    <property type="entry name" value="DNA repair protein Rad52/59/22"/>
    <property type="match status" value="1"/>
</dbReference>
<accession>A0A0V1Q7B2</accession>
<evidence type="ECO:0000313" key="8">
    <source>
        <dbReference type="EMBL" id="KSA04079.1"/>
    </source>
</evidence>
<dbReference type="InterPro" id="IPR042525">
    <property type="entry name" value="Rad52_Rad59_Rad22_sf"/>
</dbReference>
<feature type="compositionally biased region" description="Low complexity" evidence="7">
    <location>
        <begin position="389"/>
        <end position="408"/>
    </location>
</feature>
<keyword evidence="3" id="KW-0233">DNA recombination</keyword>
<dbReference type="GO" id="GO:0003697">
    <property type="term" value="F:single-stranded DNA binding"/>
    <property type="evidence" value="ECO:0007669"/>
    <property type="project" value="UniProtKB-ARBA"/>
</dbReference>
<dbReference type="GO" id="GO:0006312">
    <property type="term" value="P:mitotic recombination"/>
    <property type="evidence" value="ECO:0007669"/>
    <property type="project" value="TreeGrafter"/>
</dbReference>
<feature type="region of interest" description="Disordered" evidence="7">
    <location>
        <begin position="454"/>
        <end position="525"/>
    </location>
</feature>
<feature type="compositionally biased region" description="Polar residues" evidence="7">
    <location>
        <begin position="301"/>
        <end position="311"/>
    </location>
</feature>
<dbReference type="Pfam" id="PF04098">
    <property type="entry name" value="Rad52_Rad22"/>
    <property type="match status" value="1"/>
</dbReference>
<keyword evidence="9" id="KW-1185">Reference proteome</keyword>
<organism evidence="8 9">
    <name type="scientific">Debaryomyces fabryi</name>
    <dbReference type="NCBI Taxonomy" id="58627"/>
    <lineage>
        <taxon>Eukaryota</taxon>
        <taxon>Fungi</taxon>
        <taxon>Dikarya</taxon>
        <taxon>Ascomycota</taxon>
        <taxon>Saccharomycotina</taxon>
        <taxon>Pichiomycetes</taxon>
        <taxon>Debaryomycetaceae</taxon>
        <taxon>Debaryomyces</taxon>
    </lineage>
</organism>
<dbReference type="Proteomes" id="UP000054251">
    <property type="component" value="Unassembled WGS sequence"/>
</dbReference>
<comment type="similarity">
    <text evidence="1">Belongs to the RAD52 family.</text>
</comment>
<evidence type="ECO:0000256" key="6">
    <source>
        <dbReference type="ARBA" id="ARBA00041062"/>
    </source>
</evidence>
<evidence type="ECO:0000256" key="7">
    <source>
        <dbReference type="SAM" id="MobiDB-lite"/>
    </source>
</evidence>
<comment type="function">
    <text evidence="5">Involved in DNA double-strand break (DSB) repair and recombination. Promotes the annealing of complementary single-stranded DNA and by stimulation of the RAD51 recombinase.</text>
</comment>
<keyword evidence="2" id="KW-0227">DNA damage</keyword>
<dbReference type="EMBL" id="LMYN01000002">
    <property type="protein sequence ID" value="KSA04079.1"/>
    <property type="molecule type" value="Genomic_DNA"/>
</dbReference>
<evidence type="ECO:0000313" key="9">
    <source>
        <dbReference type="Proteomes" id="UP000054251"/>
    </source>
</evidence>